<keyword evidence="6 7" id="KW-1015">Disulfide bond</keyword>
<evidence type="ECO:0000256" key="9">
    <source>
        <dbReference type="SAM" id="MobiDB-lite"/>
    </source>
</evidence>
<feature type="domain" description="P-type" evidence="12">
    <location>
        <begin position="233"/>
        <end position="275"/>
    </location>
</feature>
<evidence type="ECO:0000256" key="1">
    <source>
        <dbReference type="ARBA" id="ARBA00004613"/>
    </source>
</evidence>
<keyword evidence="4 8" id="KW-0378">Hydrolase</keyword>
<dbReference type="EMBL" id="CAWYQH010000001">
    <property type="protein sequence ID" value="CAK8671966.1"/>
    <property type="molecule type" value="Genomic_DNA"/>
</dbReference>
<feature type="disulfide bond" evidence="7">
    <location>
        <begin position="254"/>
        <end position="271"/>
    </location>
</feature>
<feature type="compositionally biased region" description="Low complexity" evidence="9">
    <location>
        <begin position="324"/>
        <end position="333"/>
    </location>
</feature>
<comment type="subcellular location">
    <subcellularLocation>
        <location evidence="1">Secreted</location>
    </subcellularLocation>
</comment>
<feature type="disulfide bond" evidence="7">
    <location>
        <begin position="244"/>
        <end position="259"/>
    </location>
</feature>
<feature type="compositionally biased region" description="Polar residues" evidence="9">
    <location>
        <begin position="213"/>
        <end position="232"/>
    </location>
</feature>
<keyword evidence="14" id="KW-1185">Reference proteome</keyword>
<dbReference type="SUPFAM" id="SSF50494">
    <property type="entry name" value="Trypsin-like serine proteases"/>
    <property type="match status" value="1"/>
</dbReference>
<keyword evidence="5 8" id="KW-0720">Serine protease</keyword>
<evidence type="ECO:0000256" key="7">
    <source>
        <dbReference type="PROSITE-ProRule" id="PRU00779"/>
    </source>
</evidence>
<evidence type="ECO:0000313" key="14">
    <source>
        <dbReference type="Proteomes" id="UP001642483"/>
    </source>
</evidence>
<proteinExistence type="predicted"/>
<dbReference type="Gene3D" id="4.10.110.10">
    <property type="entry name" value="Spasmolytic Protein, domain 1"/>
    <property type="match status" value="1"/>
</dbReference>
<dbReference type="InterPro" id="IPR001314">
    <property type="entry name" value="Peptidase_S1A"/>
</dbReference>
<feature type="region of interest" description="Disordered" evidence="9">
    <location>
        <begin position="422"/>
        <end position="445"/>
    </location>
</feature>
<evidence type="ECO:0000259" key="12">
    <source>
        <dbReference type="PROSITE" id="PS51448"/>
    </source>
</evidence>
<feature type="signal peptide" evidence="10">
    <location>
        <begin position="1"/>
        <end position="20"/>
    </location>
</feature>
<sequence length="788" mass="86543">MHLWIFAKLLLVLCFPGAMTLNLAELSVPFSFHRSPVCRQVAAKRPCFAGWGSAINCYAINCCYEFNLFKPWLSCFHPSNQQEIQGRVAVTTTPPTTPKSFLFPPLYLLGRNIAHTNTVPTTITTTTTKVPQTPRAFVSSINNPRKYSQTDDLVAAILANLIEQGRNSKNPESSSVSNAVAQPQQTFGPTASIPISFSNVVQGNGPYIRAVTDSPTTTSNKHLPSSNNPSSKTTCVYEAIRSDCGYPGISAQECVELGCCWDSRHVRKIWCFYSSVVIQEELYVSPPPIEDEDETNQEGSPGPRNENGNDEDDGIIEPPPPPTQTTTSATAAAENEEEEELLENISKEEDFLALVQEELSGLGQYAYDNTTTANPSIPTTRSHYFTRSTESSAATTTTTSAQQNRLNEPEWLFQLIANETASSSKSTTTTREDILPPYTDGFSDTLGNTTTGNTDLPLAPILTHGSNGLQSPQSLDDIAAFFKLLDDLERKRQKDAKSQSRVCKVDEQDSCCRLDPTAPCCEFHLDRDFAHRAAPMTRIVGGGPAGQLRHSVAHLAKGHPVPKHFCGGILIDNQWVLTAAHCVLEYCHGFKPTTDLLVSLGKYHKSPFYRDRGQQGIGVSDVTCHQNHCKSSGQPRLNDVALLRLSRPAFITQYVTPAPMPAPFEAPLPNRNCVVLGFGLTQGSGYESVMKEVSVPMISNQRCNQPNWRNCVIRACMMCAGDVNIDPCDGDSGGPLFCPRSNGLYVLHGIYSWGRCGSEVRKPAVYTRASYFIDWIGRVRQTFVGNFK</sequence>
<dbReference type="SMART" id="SM00020">
    <property type="entry name" value="Tryp_SPc"/>
    <property type="match status" value="1"/>
</dbReference>
<dbReference type="InterPro" id="IPR044913">
    <property type="entry name" value="P_trefoil_dom_sf"/>
</dbReference>
<dbReference type="PROSITE" id="PS00134">
    <property type="entry name" value="TRYPSIN_HIS"/>
    <property type="match status" value="1"/>
</dbReference>
<feature type="domain" description="Peptidase S1" evidence="11">
    <location>
        <begin position="539"/>
        <end position="781"/>
    </location>
</feature>
<evidence type="ECO:0000259" key="11">
    <source>
        <dbReference type="PROSITE" id="PS50240"/>
    </source>
</evidence>
<dbReference type="PRINTS" id="PR00722">
    <property type="entry name" value="CHYMOTRYPSIN"/>
</dbReference>
<dbReference type="InterPro" id="IPR001254">
    <property type="entry name" value="Trypsin_dom"/>
</dbReference>
<dbReference type="SUPFAM" id="SSF57492">
    <property type="entry name" value="Trefoil"/>
    <property type="match status" value="1"/>
</dbReference>
<feature type="chain" id="PRO_5046925897" description="Peptidase S1 domain-containing protein" evidence="10">
    <location>
        <begin position="21"/>
        <end position="788"/>
    </location>
</feature>
<evidence type="ECO:0000256" key="4">
    <source>
        <dbReference type="ARBA" id="ARBA00022801"/>
    </source>
</evidence>
<keyword evidence="2" id="KW-0964">Secreted</keyword>
<dbReference type="PANTHER" id="PTHR24264:SF65">
    <property type="entry name" value="SRCR DOMAIN-CONTAINING PROTEIN"/>
    <property type="match status" value="1"/>
</dbReference>
<accession>A0ABP0EWY5</accession>
<evidence type="ECO:0000256" key="5">
    <source>
        <dbReference type="ARBA" id="ARBA00022825"/>
    </source>
</evidence>
<dbReference type="PROSITE" id="PS50240">
    <property type="entry name" value="TRYPSIN_DOM"/>
    <property type="match status" value="1"/>
</dbReference>
<dbReference type="SMART" id="SM00018">
    <property type="entry name" value="PD"/>
    <property type="match status" value="1"/>
</dbReference>
<comment type="caution">
    <text evidence="13">The sequence shown here is derived from an EMBL/GenBank/DDBJ whole genome shotgun (WGS) entry which is preliminary data.</text>
</comment>
<evidence type="ECO:0000256" key="2">
    <source>
        <dbReference type="ARBA" id="ARBA00022525"/>
    </source>
</evidence>
<dbReference type="InterPro" id="IPR018114">
    <property type="entry name" value="TRYPSIN_HIS"/>
</dbReference>
<evidence type="ECO:0000256" key="3">
    <source>
        <dbReference type="ARBA" id="ARBA00022670"/>
    </source>
</evidence>
<organism evidence="13 14">
    <name type="scientific">Clavelina lepadiformis</name>
    <name type="common">Light-bulb sea squirt</name>
    <name type="synonym">Ascidia lepadiformis</name>
    <dbReference type="NCBI Taxonomy" id="159417"/>
    <lineage>
        <taxon>Eukaryota</taxon>
        <taxon>Metazoa</taxon>
        <taxon>Chordata</taxon>
        <taxon>Tunicata</taxon>
        <taxon>Ascidiacea</taxon>
        <taxon>Aplousobranchia</taxon>
        <taxon>Clavelinidae</taxon>
        <taxon>Clavelina</taxon>
    </lineage>
</organism>
<evidence type="ECO:0000256" key="10">
    <source>
        <dbReference type="SAM" id="SignalP"/>
    </source>
</evidence>
<keyword evidence="10" id="KW-0732">Signal</keyword>
<evidence type="ECO:0000256" key="8">
    <source>
        <dbReference type="RuleBase" id="RU363034"/>
    </source>
</evidence>
<dbReference type="PROSITE" id="PS51448">
    <property type="entry name" value="P_TREFOIL_2"/>
    <property type="match status" value="1"/>
</dbReference>
<comment type="caution">
    <text evidence="7">Lacks conserved residue(s) required for the propagation of feature annotation.</text>
</comment>
<gene>
    <name evidence="13" type="ORF">CVLEPA_LOCUS983</name>
</gene>
<dbReference type="Gene3D" id="2.40.10.10">
    <property type="entry name" value="Trypsin-like serine proteases"/>
    <property type="match status" value="1"/>
</dbReference>
<dbReference type="InterPro" id="IPR017957">
    <property type="entry name" value="P_trefoil_CS"/>
</dbReference>
<reference evidence="13 14" key="1">
    <citation type="submission" date="2024-02" db="EMBL/GenBank/DDBJ databases">
        <authorList>
            <person name="Daric V."/>
            <person name="Darras S."/>
        </authorList>
    </citation>
    <scope>NUCLEOTIDE SEQUENCE [LARGE SCALE GENOMIC DNA]</scope>
</reference>
<evidence type="ECO:0008006" key="15">
    <source>
        <dbReference type="Google" id="ProtNLM"/>
    </source>
</evidence>
<dbReference type="CDD" id="cd00111">
    <property type="entry name" value="Trefoil"/>
    <property type="match status" value="1"/>
</dbReference>
<dbReference type="PROSITE" id="PS00025">
    <property type="entry name" value="P_TREFOIL_1"/>
    <property type="match status" value="1"/>
</dbReference>
<dbReference type="PROSITE" id="PS00135">
    <property type="entry name" value="TRYPSIN_SER"/>
    <property type="match status" value="1"/>
</dbReference>
<dbReference type="Pfam" id="PF00089">
    <property type="entry name" value="Trypsin"/>
    <property type="match status" value="1"/>
</dbReference>
<feature type="region of interest" description="Disordered" evidence="9">
    <location>
        <begin position="287"/>
        <end position="342"/>
    </location>
</feature>
<dbReference type="CDD" id="cd00190">
    <property type="entry name" value="Tryp_SPc"/>
    <property type="match status" value="1"/>
</dbReference>
<evidence type="ECO:0000256" key="6">
    <source>
        <dbReference type="ARBA" id="ARBA00023157"/>
    </source>
</evidence>
<evidence type="ECO:0000313" key="13">
    <source>
        <dbReference type="EMBL" id="CAK8671966.1"/>
    </source>
</evidence>
<dbReference type="Pfam" id="PF00088">
    <property type="entry name" value="Trefoil"/>
    <property type="match status" value="1"/>
</dbReference>
<dbReference type="Proteomes" id="UP001642483">
    <property type="component" value="Unassembled WGS sequence"/>
</dbReference>
<feature type="region of interest" description="Disordered" evidence="9">
    <location>
        <begin position="208"/>
        <end position="232"/>
    </location>
</feature>
<protein>
    <recommendedName>
        <fullName evidence="15">Peptidase S1 domain-containing protein</fullName>
    </recommendedName>
</protein>
<name>A0ABP0EWY5_CLALP</name>
<dbReference type="InterPro" id="IPR000519">
    <property type="entry name" value="P_trefoil_dom"/>
</dbReference>
<dbReference type="PANTHER" id="PTHR24264">
    <property type="entry name" value="TRYPSIN-RELATED"/>
    <property type="match status" value="1"/>
</dbReference>
<dbReference type="InterPro" id="IPR043504">
    <property type="entry name" value="Peptidase_S1_PA_chymotrypsin"/>
</dbReference>
<dbReference type="InterPro" id="IPR050127">
    <property type="entry name" value="Serine_Proteases_S1"/>
</dbReference>
<dbReference type="InterPro" id="IPR009003">
    <property type="entry name" value="Peptidase_S1_PA"/>
</dbReference>
<keyword evidence="3 8" id="KW-0645">Protease</keyword>
<dbReference type="InterPro" id="IPR033116">
    <property type="entry name" value="TRYPSIN_SER"/>
</dbReference>